<evidence type="ECO:0000313" key="2">
    <source>
        <dbReference type="EMBL" id="SDC96664.1"/>
    </source>
</evidence>
<organism evidence="2 3">
    <name type="scientific">Bradyrhizobium brasilense</name>
    <dbReference type="NCBI Taxonomy" id="1419277"/>
    <lineage>
        <taxon>Bacteria</taxon>
        <taxon>Pseudomonadati</taxon>
        <taxon>Pseudomonadota</taxon>
        <taxon>Alphaproteobacteria</taxon>
        <taxon>Hyphomicrobiales</taxon>
        <taxon>Nitrobacteraceae</taxon>
        <taxon>Bradyrhizobium</taxon>
    </lineage>
</organism>
<sequence length="31" mass="3252">MHGATRARHASAESASDTLVPEADAENREAT</sequence>
<feature type="region of interest" description="Disordered" evidence="1">
    <location>
        <begin position="1"/>
        <end position="31"/>
    </location>
</feature>
<accession>A0A1G6QXF1</accession>
<dbReference type="Proteomes" id="UP000199245">
    <property type="component" value="Unassembled WGS sequence"/>
</dbReference>
<proteinExistence type="predicted"/>
<name>A0A1G6QXF1_9BRAD</name>
<evidence type="ECO:0000313" key="3">
    <source>
        <dbReference type="Proteomes" id="UP000199245"/>
    </source>
</evidence>
<gene>
    <name evidence="2" type="ORF">SAMN05216337_1006143</name>
</gene>
<dbReference type="AlphaFoldDB" id="A0A1G6QXF1"/>
<evidence type="ECO:0000256" key="1">
    <source>
        <dbReference type="SAM" id="MobiDB-lite"/>
    </source>
</evidence>
<dbReference type="EMBL" id="FMZW01000006">
    <property type="protein sequence ID" value="SDC96664.1"/>
    <property type="molecule type" value="Genomic_DNA"/>
</dbReference>
<protein>
    <submittedName>
        <fullName evidence="2">Uncharacterized protein</fullName>
    </submittedName>
</protein>
<reference evidence="2 3" key="1">
    <citation type="submission" date="2016-10" db="EMBL/GenBank/DDBJ databases">
        <authorList>
            <person name="de Groot N.N."/>
        </authorList>
    </citation>
    <scope>NUCLEOTIDE SEQUENCE [LARGE SCALE GENOMIC DNA]</scope>
    <source>
        <strain evidence="2 3">R5</strain>
    </source>
</reference>